<feature type="chain" id="PRO_5012718444" description="FlgD Ig-like domain-containing protein" evidence="2">
    <location>
        <begin position="26"/>
        <end position="1326"/>
    </location>
</feature>
<sequence>MTALTFSSRLLLAALVVAASAPAWAQGVIDRDHVPSDERVDLFERRQTDLDANVVRTTVFNFGQTGRTSAAPDEIPYEWPRNTRRHYLALTGLFAGAEVVGESGEREWIVDVPNYRTNLNNPSEAWTWAPVQGYVNTADEDLGIARSDRPETWPAFWPDKTEDPTDPGWAGSWSGLFGKDVFNADLEVYYKMGDDEYAKPNNTYYPDETDRSRRGLGLLADTRVLAWSQVLIDDVVFILHKVKNDGTKDLSTVGVTLWLADLVGGDPDASDDQPFFDLLLDTAFLADADGRSTDTAFEGAEVEGAIAFFLETPGNATDRIDNDGDGTTAPEAAEFNFRGVSKGEPGGPIVTLGLLAGEGDQAGAAGRRLRYDGIDNNGNGLIDEDSTQAAFGTQVGVGFADYIDNDGDGEPGSPVVTQAMIDAAAADVYGRWPVNPNTEAGEPVHLIGVGVAYGVGDTDDLGKAFRDNIDNDGDAFSDGPPPDFLWEPGSPVVTQEMVNAAASDAPYYRYAVPGTDIVLYDVKAEDVGSPYADGVDNDGDGAIDEGIDEDIDEMIDERRDDGIDNDGDWRAALDDVGLDGSGNTVDTGEGDGVPTSGAGTDLPGEPNLDVTDVSESDQIGITNVQYKPAGGVNYQSIADRQLFFDFMVPGQFSLLQPGQSPASRDTDLFVSSGTFPLRAGQTESVSFAVILGDVDYGRQATDVEGRYRDLLTKRQDALEAYEADYRFAQAPICPTVRAVPGDGAVTLYWDDAAESSFDTFIADLAQPGLDPRDFEGYRVYRATDPGFLDARQITDGFGNVSFLRPIAQFDLIDAYEGFHPVATNGTQFYLGSNVRDPGEAANGLVNTFTDSTAVNGVQYYYAVTSYDFGAATVNIQPSECPISITIGPDGTVTRTGPNVSVVTPSQAAAGYTEGTAELTQTQGFASGSVAYRTVDPTSLRDGHRYRVTFRDTLILGQINTSGRQITQDTIRTRDVTLVDVTDGRTLFANSTAWRPERDAPITDGFQLSFDPVFFTSRIADSTRWQGAGIKPITADVFSFAGNPPGTRVPADYRIEVGPPGSGMSTAFALTVGIPRTLPAKPTNVRVFKTVVDGAGNATEVPVAYAFYDVAGDGASPFEVGSAATNLFSTQYNIGGAGIDDSDRIYLLEDIPGDRRDGLTPTWEIRMSLADPALRDPQPGDTGVLVTSKPFLASDVYEFTVTGPSFDADAAAGLLDQVRVVPNPYRGTSQFEVANPFPTGRGERRIRFVGLPPQATVRIFTPSGRLVRTLEMNEGSNGSITTGMLLNGSLSWDLLNEDRLEVSYGVYLYHVEAPGVGETTGTLALIK</sequence>
<dbReference type="Gene3D" id="2.60.40.4070">
    <property type="match status" value="1"/>
</dbReference>
<organism evidence="3 4">
    <name type="scientific">Rubrivirga marina</name>
    <dbReference type="NCBI Taxonomy" id="1196024"/>
    <lineage>
        <taxon>Bacteria</taxon>
        <taxon>Pseudomonadati</taxon>
        <taxon>Rhodothermota</taxon>
        <taxon>Rhodothermia</taxon>
        <taxon>Rhodothermales</taxon>
        <taxon>Rubricoccaceae</taxon>
        <taxon>Rubrivirga</taxon>
    </lineage>
</organism>
<dbReference type="InterPro" id="IPR013783">
    <property type="entry name" value="Ig-like_fold"/>
</dbReference>
<evidence type="ECO:0000313" key="4">
    <source>
        <dbReference type="Proteomes" id="UP000216339"/>
    </source>
</evidence>
<dbReference type="OrthoDB" id="9807496at2"/>
<dbReference type="RefSeq" id="WP_095510222.1">
    <property type="nucleotide sequence ID" value="NZ_MQWD01000001.1"/>
</dbReference>
<dbReference type="Gene3D" id="2.60.40.10">
    <property type="entry name" value="Immunoglobulins"/>
    <property type="match status" value="1"/>
</dbReference>
<evidence type="ECO:0008006" key="5">
    <source>
        <dbReference type="Google" id="ProtNLM"/>
    </source>
</evidence>
<name>A0A271J0T3_9BACT</name>
<feature type="signal peptide" evidence="2">
    <location>
        <begin position="1"/>
        <end position="25"/>
    </location>
</feature>
<comment type="caution">
    <text evidence="3">The sequence shown here is derived from an EMBL/GenBank/DDBJ whole genome shotgun (WGS) entry which is preliminary data.</text>
</comment>
<accession>A0A271J0T3</accession>
<protein>
    <recommendedName>
        <fullName evidence="5">FlgD Ig-like domain-containing protein</fullName>
    </recommendedName>
</protein>
<gene>
    <name evidence="3" type="ORF">BSZ37_08980</name>
</gene>
<proteinExistence type="predicted"/>
<dbReference type="EMBL" id="MQWD01000001">
    <property type="protein sequence ID" value="PAP76565.1"/>
    <property type="molecule type" value="Genomic_DNA"/>
</dbReference>
<keyword evidence="4" id="KW-1185">Reference proteome</keyword>
<feature type="region of interest" description="Disordered" evidence="1">
    <location>
        <begin position="575"/>
        <end position="605"/>
    </location>
</feature>
<evidence type="ECO:0000313" key="3">
    <source>
        <dbReference type="EMBL" id="PAP76565.1"/>
    </source>
</evidence>
<evidence type="ECO:0000256" key="2">
    <source>
        <dbReference type="SAM" id="SignalP"/>
    </source>
</evidence>
<keyword evidence="2" id="KW-0732">Signal</keyword>
<dbReference type="Proteomes" id="UP000216339">
    <property type="component" value="Unassembled WGS sequence"/>
</dbReference>
<reference evidence="3 4" key="1">
    <citation type="submission" date="2016-11" db="EMBL/GenBank/DDBJ databases">
        <title>Study of marine rhodopsin-containing bacteria.</title>
        <authorList>
            <person name="Yoshizawa S."/>
            <person name="Kumagai Y."/>
            <person name="Kogure K."/>
        </authorList>
    </citation>
    <scope>NUCLEOTIDE SEQUENCE [LARGE SCALE GENOMIC DNA]</scope>
    <source>
        <strain evidence="3 4">SAORIC-28</strain>
    </source>
</reference>
<evidence type="ECO:0000256" key="1">
    <source>
        <dbReference type="SAM" id="MobiDB-lite"/>
    </source>
</evidence>